<accession>A0AAE0DUN4</accession>
<evidence type="ECO:0008006" key="3">
    <source>
        <dbReference type="Google" id="ProtNLM"/>
    </source>
</evidence>
<reference evidence="1" key="1">
    <citation type="journal article" date="2023" name="Plant J.">
        <title>Genome sequences and population genomics provide insights into the demographic history, inbreeding, and mutation load of two 'living fossil' tree species of Dipteronia.</title>
        <authorList>
            <person name="Feng Y."/>
            <person name="Comes H.P."/>
            <person name="Chen J."/>
            <person name="Zhu S."/>
            <person name="Lu R."/>
            <person name="Zhang X."/>
            <person name="Li P."/>
            <person name="Qiu J."/>
            <person name="Olsen K.M."/>
            <person name="Qiu Y."/>
        </authorList>
    </citation>
    <scope>NUCLEOTIDE SEQUENCE</scope>
    <source>
        <strain evidence="1">NBL</strain>
    </source>
</reference>
<proteinExistence type="predicted"/>
<organism evidence="1 2">
    <name type="scientific">Dipteronia sinensis</name>
    <dbReference type="NCBI Taxonomy" id="43782"/>
    <lineage>
        <taxon>Eukaryota</taxon>
        <taxon>Viridiplantae</taxon>
        <taxon>Streptophyta</taxon>
        <taxon>Embryophyta</taxon>
        <taxon>Tracheophyta</taxon>
        <taxon>Spermatophyta</taxon>
        <taxon>Magnoliopsida</taxon>
        <taxon>eudicotyledons</taxon>
        <taxon>Gunneridae</taxon>
        <taxon>Pentapetalae</taxon>
        <taxon>rosids</taxon>
        <taxon>malvids</taxon>
        <taxon>Sapindales</taxon>
        <taxon>Sapindaceae</taxon>
        <taxon>Hippocastanoideae</taxon>
        <taxon>Acereae</taxon>
        <taxon>Dipteronia</taxon>
    </lineage>
</organism>
<protein>
    <recommendedName>
        <fullName evidence="3">Reverse transcriptase domain-containing protein</fullName>
    </recommendedName>
</protein>
<comment type="caution">
    <text evidence="1">The sequence shown here is derived from an EMBL/GenBank/DDBJ whole genome shotgun (WGS) entry which is preliminary data.</text>
</comment>
<dbReference type="AlphaFoldDB" id="A0AAE0DUN4"/>
<sequence>MERTTVGGTILAVKWRIKWLAEGEKNTKFVYNASDARRRINYIDNISFNGRVLSKPSQVKEEISNFYITNLRNVSWPRPKNSGLDIMQISAEEKEKLEGEFSHDEVLEALNSCNGNKAPGLDSLNLNFIKAHRAEIKEDFVNFMKDFYKVASVVKEINKTFIALIPKNGNLRTMKDFRPISLVGSMYKILAKVLANRIKKLQFADDTILFIEPRLEALMNTKRILRCFELASGLKINFCKSYIVRVGKRGPSETNWAASFHCKSSSLPITYLGLPLGTNLKSKTLWDPVVNKGDGLAKRKIHTIRWDTICNCKELGGLGIGRLLDKNKGLLAKWVWRFGMEVDALWRKALCAKYRINTNSLRWEWSTTTKPSQFIKAVGSLFDYSSKSKRVLREGLQLVLGYGDKADFWNDIRWDSIPLRLAFPRIFAISTVKEGQIDKFARSEPHLAKSMSSQGGNLCLVTFQRQDFGEGLAYEARLILSLGWSLPDLQGRGRNSGPLICSMQVVMEIVVQLAWNTLIYATTWMIWEERNQLVVNNRDFDIDWVIDLVKFRVVWWFKHCGKGCHDSITLLLNNIKDLCIDKPKRKAGCREEWTPPPFDTLFFNVNGSARGKPGRLKLEEF</sequence>
<evidence type="ECO:0000313" key="1">
    <source>
        <dbReference type="EMBL" id="KAK3189308.1"/>
    </source>
</evidence>
<name>A0AAE0DUN4_9ROSI</name>
<dbReference type="EMBL" id="JANJYJ010000009">
    <property type="protein sequence ID" value="KAK3189308.1"/>
    <property type="molecule type" value="Genomic_DNA"/>
</dbReference>
<dbReference type="PANTHER" id="PTHR33116">
    <property type="entry name" value="REVERSE TRANSCRIPTASE ZINC-BINDING DOMAIN-CONTAINING PROTEIN-RELATED-RELATED"/>
    <property type="match status" value="1"/>
</dbReference>
<keyword evidence="2" id="KW-1185">Reference proteome</keyword>
<dbReference type="Proteomes" id="UP001281410">
    <property type="component" value="Unassembled WGS sequence"/>
</dbReference>
<dbReference type="PANTHER" id="PTHR33116:SF78">
    <property type="entry name" value="OS12G0587133 PROTEIN"/>
    <property type="match status" value="1"/>
</dbReference>
<evidence type="ECO:0000313" key="2">
    <source>
        <dbReference type="Proteomes" id="UP001281410"/>
    </source>
</evidence>
<gene>
    <name evidence="1" type="ORF">Dsin_028869</name>
</gene>